<dbReference type="EMBL" id="HBFQ01054830">
    <property type="protein sequence ID" value="CAD8864628.1"/>
    <property type="molecule type" value="Transcribed_RNA"/>
</dbReference>
<dbReference type="InterPro" id="IPR036259">
    <property type="entry name" value="MFS_trans_sf"/>
</dbReference>
<evidence type="ECO:0000256" key="5">
    <source>
        <dbReference type="ARBA" id="ARBA00023136"/>
    </source>
</evidence>
<dbReference type="InterPro" id="IPR050360">
    <property type="entry name" value="MFS_Sugar_Transporters"/>
</dbReference>
<feature type="transmembrane region" description="Helical" evidence="6">
    <location>
        <begin position="291"/>
        <end position="312"/>
    </location>
</feature>
<name>A0A7S1AU94_NOCSC</name>
<evidence type="ECO:0000256" key="2">
    <source>
        <dbReference type="ARBA" id="ARBA00010992"/>
    </source>
</evidence>
<dbReference type="PROSITE" id="PS50850">
    <property type="entry name" value="MFS"/>
    <property type="match status" value="1"/>
</dbReference>
<sequence>MFLNFGTFAATLWNYWVQDLPVGWVYGVYPIGFLGVLFGFAMLMCPDSPRHTLHRGRREKAFTDLVWLRQGAVVQSIEDEWSVMVLNLEAERLNGHVTHGLLSSFMGRLVAVGFCGWLLFQFGGNTAFTYYGPTMFHMAGMDAFEFQMLVSGVGFLVTLPSLWMVDHLGRKTLLLVGSFIMAVSMLTLGIYGGRAIVIPNVCPSSSDPSDCAHSRGRQAGEVAVVSQVIVVSMILLFTMAHTASWGVVMNTFTNEIYPVKFRAKAVAVGALGSCLGQLTMSLFTPKLLDTIHFWTFALFGVVDVVCVLYAIWIPETAGLHLEHTIEVFEKRLGKKYHTAHS</sequence>
<dbReference type="AlphaFoldDB" id="A0A7S1AU94"/>
<feature type="transmembrane region" description="Helical" evidence="6">
    <location>
        <begin position="265"/>
        <end position="285"/>
    </location>
</feature>
<organism evidence="8">
    <name type="scientific">Noctiluca scintillans</name>
    <name type="common">Sea sparkle</name>
    <name type="synonym">Red tide dinoflagellate</name>
    <dbReference type="NCBI Taxonomy" id="2966"/>
    <lineage>
        <taxon>Eukaryota</taxon>
        <taxon>Sar</taxon>
        <taxon>Alveolata</taxon>
        <taxon>Dinophyceae</taxon>
        <taxon>Noctilucales</taxon>
        <taxon>Noctilucaceae</taxon>
        <taxon>Noctiluca</taxon>
    </lineage>
</organism>
<feature type="transmembrane region" description="Helical" evidence="6">
    <location>
        <begin position="143"/>
        <end position="165"/>
    </location>
</feature>
<proteinExistence type="inferred from homology"/>
<evidence type="ECO:0000259" key="7">
    <source>
        <dbReference type="PROSITE" id="PS50850"/>
    </source>
</evidence>
<evidence type="ECO:0000313" key="8">
    <source>
        <dbReference type="EMBL" id="CAD8864628.1"/>
    </source>
</evidence>
<comment type="similarity">
    <text evidence="2">Belongs to the major facilitator superfamily. Sugar transporter (TC 2.A.1.1) family.</text>
</comment>
<dbReference type="GO" id="GO:0016020">
    <property type="term" value="C:membrane"/>
    <property type="evidence" value="ECO:0007669"/>
    <property type="project" value="UniProtKB-SubCell"/>
</dbReference>
<dbReference type="GO" id="GO:0005351">
    <property type="term" value="F:carbohydrate:proton symporter activity"/>
    <property type="evidence" value="ECO:0007669"/>
    <property type="project" value="TreeGrafter"/>
</dbReference>
<keyword evidence="4 6" id="KW-1133">Transmembrane helix</keyword>
<accession>A0A7S1AU94</accession>
<dbReference type="InterPro" id="IPR020846">
    <property type="entry name" value="MFS_dom"/>
</dbReference>
<evidence type="ECO:0000256" key="3">
    <source>
        <dbReference type="ARBA" id="ARBA00022692"/>
    </source>
</evidence>
<comment type="subcellular location">
    <subcellularLocation>
        <location evidence="1">Membrane</location>
        <topology evidence="1">Multi-pass membrane protein</topology>
    </subcellularLocation>
</comment>
<keyword evidence="5 6" id="KW-0472">Membrane</keyword>
<evidence type="ECO:0000256" key="4">
    <source>
        <dbReference type="ARBA" id="ARBA00022989"/>
    </source>
</evidence>
<feature type="transmembrane region" description="Helical" evidence="6">
    <location>
        <begin position="24"/>
        <end position="45"/>
    </location>
</feature>
<reference evidence="8" key="1">
    <citation type="submission" date="2021-01" db="EMBL/GenBank/DDBJ databases">
        <authorList>
            <person name="Corre E."/>
            <person name="Pelletier E."/>
            <person name="Niang G."/>
            <person name="Scheremetjew M."/>
            <person name="Finn R."/>
            <person name="Kale V."/>
            <person name="Holt S."/>
            <person name="Cochrane G."/>
            <person name="Meng A."/>
            <person name="Brown T."/>
            <person name="Cohen L."/>
        </authorList>
    </citation>
    <scope>NUCLEOTIDE SEQUENCE</scope>
</reference>
<feature type="transmembrane region" description="Helical" evidence="6">
    <location>
        <begin position="109"/>
        <end position="131"/>
    </location>
</feature>
<keyword evidence="3 6" id="KW-0812">Transmembrane</keyword>
<evidence type="ECO:0000256" key="6">
    <source>
        <dbReference type="SAM" id="Phobius"/>
    </source>
</evidence>
<evidence type="ECO:0000256" key="1">
    <source>
        <dbReference type="ARBA" id="ARBA00004141"/>
    </source>
</evidence>
<dbReference type="SUPFAM" id="SSF103473">
    <property type="entry name" value="MFS general substrate transporter"/>
    <property type="match status" value="1"/>
</dbReference>
<dbReference type="PROSITE" id="PS00216">
    <property type="entry name" value="SUGAR_TRANSPORT_1"/>
    <property type="match status" value="1"/>
</dbReference>
<feature type="transmembrane region" description="Helical" evidence="6">
    <location>
        <begin position="172"/>
        <end position="191"/>
    </location>
</feature>
<dbReference type="InterPro" id="IPR005829">
    <property type="entry name" value="Sugar_transporter_CS"/>
</dbReference>
<protein>
    <recommendedName>
        <fullName evidence="7">Major facilitator superfamily (MFS) profile domain-containing protein</fullName>
    </recommendedName>
</protein>
<dbReference type="InterPro" id="IPR005828">
    <property type="entry name" value="MFS_sugar_transport-like"/>
</dbReference>
<dbReference type="Pfam" id="PF00083">
    <property type="entry name" value="Sugar_tr"/>
    <property type="match status" value="1"/>
</dbReference>
<gene>
    <name evidence="8" type="ORF">NSCI0253_LOCUS38983</name>
</gene>
<dbReference type="PANTHER" id="PTHR48022:SF2">
    <property type="entry name" value="PLASTIDIC GLUCOSE TRANSPORTER 4"/>
    <property type="match status" value="1"/>
</dbReference>
<feature type="domain" description="Major facilitator superfamily (MFS) profile" evidence="7">
    <location>
        <begin position="1"/>
        <end position="318"/>
    </location>
</feature>
<dbReference type="Gene3D" id="1.20.1250.20">
    <property type="entry name" value="MFS general substrate transporter like domains"/>
    <property type="match status" value="1"/>
</dbReference>
<feature type="transmembrane region" description="Helical" evidence="6">
    <location>
        <begin position="228"/>
        <end position="253"/>
    </location>
</feature>
<dbReference type="PANTHER" id="PTHR48022">
    <property type="entry name" value="PLASTIDIC GLUCOSE TRANSPORTER 4"/>
    <property type="match status" value="1"/>
</dbReference>